<evidence type="ECO:0000313" key="2">
    <source>
        <dbReference type="Proteomes" id="UP000466864"/>
    </source>
</evidence>
<reference evidence="1 2" key="1">
    <citation type="submission" date="2019-08" db="EMBL/GenBank/DDBJ databases">
        <title>In-depth cultivation of the pig gut microbiome towards novel bacterial diversity and tailored functional studies.</title>
        <authorList>
            <person name="Wylensek D."/>
            <person name="Hitch T.C.A."/>
            <person name="Clavel T."/>
        </authorList>
    </citation>
    <scope>NUCLEOTIDE SEQUENCE [LARGE SCALE GENOMIC DNA]</scope>
    <source>
        <strain evidence="1 2">Oil+RF-744-WCA-WT-13</strain>
    </source>
</reference>
<dbReference type="EMBL" id="VUMV01000002">
    <property type="protein sequence ID" value="MST81569.1"/>
    <property type="molecule type" value="Genomic_DNA"/>
</dbReference>
<proteinExistence type="predicted"/>
<gene>
    <name evidence="1" type="ORF">FYJ60_04500</name>
</gene>
<keyword evidence="2" id="KW-1185">Reference proteome</keyword>
<comment type="caution">
    <text evidence="1">The sequence shown here is derived from an EMBL/GenBank/DDBJ whole genome shotgun (WGS) entry which is preliminary data.</text>
</comment>
<dbReference type="RefSeq" id="WP_154457368.1">
    <property type="nucleotide sequence ID" value="NZ_VUMV01000002.1"/>
</dbReference>
<evidence type="ECO:0000313" key="1">
    <source>
        <dbReference type="EMBL" id="MST81569.1"/>
    </source>
</evidence>
<dbReference type="AlphaFoldDB" id="A0A7X2P7C5"/>
<sequence>MKKPLNYCVVWKENNQNREEIIFSKATAVVHYVELMHLSFDGKNMISELAVLAMYKDGSKKDITSNINKFLYM</sequence>
<accession>A0A7X2P7C5</accession>
<organism evidence="1 2">
    <name type="scientific">Bilifractor porci</name>
    <dbReference type="NCBI Taxonomy" id="2606636"/>
    <lineage>
        <taxon>Bacteria</taxon>
        <taxon>Bacillati</taxon>
        <taxon>Bacillota</taxon>
        <taxon>Clostridia</taxon>
        <taxon>Lachnospirales</taxon>
        <taxon>Lachnospiraceae</taxon>
        <taxon>Bilifractor</taxon>
    </lineage>
</organism>
<name>A0A7X2P7C5_9FIRM</name>
<protein>
    <submittedName>
        <fullName evidence="1">Uncharacterized protein</fullName>
    </submittedName>
</protein>
<dbReference type="Proteomes" id="UP000466864">
    <property type="component" value="Unassembled WGS sequence"/>
</dbReference>